<protein>
    <submittedName>
        <fullName evidence="3">Uncharacterized protein</fullName>
    </submittedName>
</protein>
<feature type="transmembrane region" description="Helical" evidence="1">
    <location>
        <begin position="168"/>
        <end position="187"/>
    </location>
</feature>
<name>A0A7S2WQI0_9STRA</name>
<feature type="transmembrane region" description="Helical" evidence="1">
    <location>
        <begin position="138"/>
        <end position="156"/>
    </location>
</feature>
<evidence type="ECO:0000256" key="1">
    <source>
        <dbReference type="SAM" id="Phobius"/>
    </source>
</evidence>
<evidence type="ECO:0000256" key="2">
    <source>
        <dbReference type="SAM" id="SignalP"/>
    </source>
</evidence>
<keyword evidence="1" id="KW-0472">Membrane</keyword>
<dbReference type="AlphaFoldDB" id="A0A7S2WQI0"/>
<keyword evidence="1" id="KW-0812">Transmembrane</keyword>
<feature type="non-terminal residue" evidence="3">
    <location>
        <position position="1"/>
    </location>
</feature>
<feature type="transmembrane region" description="Helical" evidence="1">
    <location>
        <begin position="199"/>
        <end position="222"/>
    </location>
</feature>
<feature type="chain" id="PRO_5031543739" evidence="2">
    <location>
        <begin position="25"/>
        <end position="223"/>
    </location>
</feature>
<accession>A0A7S2WQI0</accession>
<organism evidence="3">
    <name type="scientific">Rhizochromulina marina</name>
    <dbReference type="NCBI Taxonomy" id="1034831"/>
    <lineage>
        <taxon>Eukaryota</taxon>
        <taxon>Sar</taxon>
        <taxon>Stramenopiles</taxon>
        <taxon>Ochrophyta</taxon>
        <taxon>Dictyochophyceae</taxon>
        <taxon>Rhizochromulinales</taxon>
        <taxon>Rhizochromulina</taxon>
    </lineage>
</organism>
<keyword evidence="2" id="KW-0732">Signal</keyword>
<evidence type="ECO:0000313" key="3">
    <source>
        <dbReference type="EMBL" id="CAD9702422.1"/>
    </source>
</evidence>
<feature type="signal peptide" evidence="2">
    <location>
        <begin position="1"/>
        <end position="24"/>
    </location>
</feature>
<gene>
    <name evidence="3" type="ORF">RMAR1173_LOCUS15709</name>
</gene>
<sequence length="223" mass="24094">VLLCGMLVAALLGVLLCGVSPVGGFAGPRRTLQRREARPSNHWPVTIGAERAGGRALRGPRVGPVLRAKKEDPWEAVEDTVVLAGDVVVLGIYSFCQEILDLVQELGVQIDVDPSKVFPGRVLDALREPFFHNPNLDFFYLTLSWIVAGTFTGAFSRDQCRVSAGLSVVLALRTFLLSAGILLGLLVAQGLEPTTRDAIFIAGVLSSMASWRYLFSFVSPFVP</sequence>
<proteinExistence type="predicted"/>
<keyword evidence="1" id="KW-1133">Transmembrane helix</keyword>
<reference evidence="3" key="1">
    <citation type="submission" date="2021-01" db="EMBL/GenBank/DDBJ databases">
        <authorList>
            <person name="Corre E."/>
            <person name="Pelletier E."/>
            <person name="Niang G."/>
            <person name="Scheremetjew M."/>
            <person name="Finn R."/>
            <person name="Kale V."/>
            <person name="Holt S."/>
            <person name="Cochrane G."/>
            <person name="Meng A."/>
            <person name="Brown T."/>
            <person name="Cohen L."/>
        </authorList>
    </citation>
    <scope>NUCLEOTIDE SEQUENCE</scope>
    <source>
        <strain evidence="3">CCMP1243</strain>
    </source>
</reference>
<dbReference type="EMBL" id="HBHJ01023821">
    <property type="protein sequence ID" value="CAD9702422.1"/>
    <property type="molecule type" value="Transcribed_RNA"/>
</dbReference>